<dbReference type="InterPro" id="IPR044016">
    <property type="entry name" value="Big_13"/>
</dbReference>
<organism evidence="5 6">
    <name type="scientific">Cellulomonas hominis</name>
    <dbReference type="NCBI Taxonomy" id="156981"/>
    <lineage>
        <taxon>Bacteria</taxon>
        <taxon>Bacillati</taxon>
        <taxon>Actinomycetota</taxon>
        <taxon>Actinomycetes</taxon>
        <taxon>Micrococcales</taxon>
        <taxon>Cellulomonadaceae</taxon>
        <taxon>Cellulomonas</taxon>
    </lineage>
</organism>
<keyword evidence="2" id="KW-0472">Membrane</keyword>
<keyword evidence="3" id="KW-0732">Signal</keyword>
<dbReference type="EMBL" id="JACHDN010000001">
    <property type="protein sequence ID" value="MBB5472133.1"/>
    <property type="molecule type" value="Genomic_DNA"/>
</dbReference>
<feature type="compositionally biased region" description="Polar residues" evidence="1">
    <location>
        <begin position="162"/>
        <end position="185"/>
    </location>
</feature>
<keyword evidence="2" id="KW-0812">Transmembrane</keyword>
<feature type="domain" description="Bacterial Ig-like" evidence="4">
    <location>
        <begin position="150"/>
        <end position="245"/>
    </location>
</feature>
<evidence type="ECO:0000259" key="4">
    <source>
        <dbReference type="Pfam" id="PF19077"/>
    </source>
</evidence>
<dbReference type="GO" id="GO:0005975">
    <property type="term" value="P:carbohydrate metabolic process"/>
    <property type="evidence" value="ECO:0007669"/>
    <property type="project" value="UniProtKB-ARBA"/>
</dbReference>
<comment type="caution">
    <text evidence="5">The sequence shown here is derived from an EMBL/GenBank/DDBJ whole genome shotgun (WGS) entry which is preliminary data.</text>
</comment>
<reference evidence="5 6" key="1">
    <citation type="submission" date="2020-08" db="EMBL/GenBank/DDBJ databases">
        <title>Sequencing the genomes of 1000 actinobacteria strains.</title>
        <authorList>
            <person name="Klenk H.-P."/>
        </authorList>
    </citation>
    <scope>NUCLEOTIDE SEQUENCE [LARGE SCALE GENOMIC DNA]</scope>
    <source>
        <strain evidence="5 6">DSM 9581</strain>
    </source>
</reference>
<name>A0A7W8SBN5_9CELL</name>
<feature type="signal peptide" evidence="3">
    <location>
        <begin position="1"/>
        <end position="36"/>
    </location>
</feature>
<dbReference type="Pfam" id="PF19077">
    <property type="entry name" value="Big_13"/>
    <property type="match status" value="1"/>
</dbReference>
<evidence type="ECO:0000256" key="3">
    <source>
        <dbReference type="SAM" id="SignalP"/>
    </source>
</evidence>
<proteinExistence type="predicted"/>
<evidence type="ECO:0000313" key="6">
    <source>
        <dbReference type="Proteomes" id="UP000564629"/>
    </source>
</evidence>
<evidence type="ECO:0000313" key="5">
    <source>
        <dbReference type="EMBL" id="MBB5472133.1"/>
    </source>
</evidence>
<keyword evidence="2" id="KW-1133">Transmembrane helix</keyword>
<feature type="transmembrane region" description="Helical" evidence="2">
    <location>
        <begin position="990"/>
        <end position="1012"/>
    </location>
</feature>
<dbReference type="AlphaFoldDB" id="A0A7W8SBN5"/>
<gene>
    <name evidence="5" type="ORF">HNR08_000869</name>
</gene>
<feature type="chain" id="PRO_5030825802" description="Bacterial Ig-like domain-containing protein" evidence="3">
    <location>
        <begin position="37"/>
        <end position="1021"/>
    </location>
</feature>
<sequence>MPSPAPARPRRRASALVVALVLALLAPVLGAGPALAADPPSVLGIVRADGAPQLTNGTAVAYDVTFSEPVVGVDFGDLVLTSTGTAAGTVASLTTADSVVFRVAVVAVSGDGTLRLDLRAGGVAAATGGLLVPGYTQGQTYTFDHTPPEPPTATLDPAVDTGDSSTDGVTNVATPTVTGRAEGSSSVDLLEGTTVLGSTTADVSGAWVITGTALADGPHTLTARAHDAAGNVSPRSAGLQVVVDTRAPDRPVITSPASTTSTLPTLTGTAEPDSTVTVTAGGATYVTRATGGAWRVDLASEVPASGTLALDPAGGNAVTASARDLAGNVSAPAAQTLVIDTAVPVVTSVAVPAAATYAAGSALDFSVTFSGTVVVDTADGTPYLGLQVGPTPARASYVSGSGSSALVFRAVVAAGWSDADGIALGAAVETGGGALRSTSGTPVPTALAGVASTAGVLVDGIAPGAPTLALADDTGARPDDGVTSRGEVRVGGLEPGATWSRSTDAGRTWTPGSGSAFELAEGAYAAGDVRVRQRDAAGNTGPEGLAGALVVDRTAPADLALSGTRVRETAGARAVVGALGATDAVGTPWFSVAGGADAALFAVEDGRLVLLDPGAAGVGPRTVRVAAEDLAGNVAERAFTVEVVANHAPTVAGVPAAAARVTVGESAALAAPVLADADGDALTVVLTPAGGRLSGLTAGTADGVTGAAAAGVWTLTGPADRLGAALAGWAFTADAAGPASVTLTVDDGHVAAPVTAVYALLAAPALRITAQPADRLGVVPGGTATFEVRVADRAAVASVAWQVAATAPGPGTAWRAAGDGYALTVTPEAGAWYRAVLVAADGTTSVSDTARLTLWDVATEVGAGHDALAARFPGAADLSTVVPGLRLADLPGTVTLTLPWAGADSAVTVYAYSSPRYLGTFAVSAGSATLADLALEAGEHYLVVVGVDSREVTVLRYDTAVAAATGTPVAAPVAVPGPTTLPVTGAATSALGIAAGLALAAGAALLAATGVLRRTLGRRVG</sequence>
<evidence type="ECO:0000256" key="2">
    <source>
        <dbReference type="SAM" id="Phobius"/>
    </source>
</evidence>
<dbReference type="Gene3D" id="2.60.40.10">
    <property type="entry name" value="Immunoglobulins"/>
    <property type="match status" value="2"/>
</dbReference>
<dbReference type="InterPro" id="IPR013783">
    <property type="entry name" value="Ig-like_fold"/>
</dbReference>
<evidence type="ECO:0000256" key="1">
    <source>
        <dbReference type="SAM" id="MobiDB-lite"/>
    </source>
</evidence>
<protein>
    <recommendedName>
        <fullName evidence="4">Bacterial Ig-like domain-containing protein</fullName>
    </recommendedName>
</protein>
<feature type="region of interest" description="Disordered" evidence="1">
    <location>
        <begin position="160"/>
        <end position="185"/>
    </location>
</feature>
<dbReference type="Proteomes" id="UP000564629">
    <property type="component" value="Unassembled WGS sequence"/>
</dbReference>
<dbReference type="RefSeq" id="WP_146837550.1">
    <property type="nucleotide sequence ID" value="NZ_BJVQ01000026.1"/>
</dbReference>
<accession>A0A7W8SBN5</accession>
<dbReference type="OrthoDB" id="614750at2"/>